<dbReference type="InterPro" id="IPR034754">
    <property type="entry name" value="GEMIN8"/>
</dbReference>
<keyword evidence="2" id="KW-1185">Reference proteome</keyword>
<evidence type="ECO:0000313" key="3">
    <source>
        <dbReference type="RefSeq" id="XP_017772981.1"/>
    </source>
</evidence>
<dbReference type="PANTHER" id="PTHR16238">
    <property type="entry name" value="GEM-ASSOCIATED PROTEIN 8"/>
    <property type="match status" value="1"/>
</dbReference>
<proteinExistence type="predicted"/>
<reference evidence="3" key="1">
    <citation type="submission" date="2025-08" db="UniProtKB">
        <authorList>
            <consortium name="RefSeq"/>
        </authorList>
    </citation>
    <scope>IDENTIFICATION</scope>
    <source>
        <tissue evidence="3">Whole Larva</tissue>
    </source>
</reference>
<dbReference type="Proteomes" id="UP000695000">
    <property type="component" value="Unplaced"/>
</dbReference>
<gene>
    <name evidence="3" type="primary">LOC108560064</name>
</gene>
<protein>
    <submittedName>
        <fullName evidence="3">Gem-associated protein 8-like</fullName>
    </submittedName>
</protein>
<dbReference type="PANTHER" id="PTHR16238:SF7">
    <property type="entry name" value="GEM-ASSOCIATED PROTEIN 8"/>
    <property type="match status" value="1"/>
</dbReference>
<organism evidence="2 3">
    <name type="scientific">Nicrophorus vespilloides</name>
    <name type="common">Boreal carrion beetle</name>
    <dbReference type="NCBI Taxonomy" id="110193"/>
    <lineage>
        <taxon>Eukaryota</taxon>
        <taxon>Metazoa</taxon>
        <taxon>Ecdysozoa</taxon>
        <taxon>Arthropoda</taxon>
        <taxon>Hexapoda</taxon>
        <taxon>Insecta</taxon>
        <taxon>Pterygota</taxon>
        <taxon>Neoptera</taxon>
        <taxon>Endopterygota</taxon>
        <taxon>Coleoptera</taxon>
        <taxon>Polyphaga</taxon>
        <taxon>Staphyliniformia</taxon>
        <taxon>Silphidae</taxon>
        <taxon>Nicrophorinae</taxon>
        <taxon>Nicrophorus</taxon>
    </lineage>
</organism>
<dbReference type="GeneID" id="108560064"/>
<feature type="compositionally biased region" description="Basic and acidic residues" evidence="1">
    <location>
        <begin position="149"/>
        <end position="159"/>
    </location>
</feature>
<name>A0ABM1MEI1_NICVS</name>
<dbReference type="RefSeq" id="XP_017772981.1">
    <property type="nucleotide sequence ID" value="XM_017917492.1"/>
</dbReference>
<evidence type="ECO:0000313" key="2">
    <source>
        <dbReference type="Proteomes" id="UP000695000"/>
    </source>
</evidence>
<accession>A0ABM1MEI1</accession>
<evidence type="ECO:0000256" key="1">
    <source>
        <dbReference type="SAM" id="MobiDB-lite"/>
    </source>
</evidence>
<feature type="region of interest" description="Disordered" evidence="1">
    <location>
        <begin position="129"/>
        <end position="159"/>
    </location>
</feature>
<dbReference type="Pfam" id="PF15348">
    <property type="entry name" value="GEMIN8"/>
    <property type="match status" value="1"/>
</dbReference>
<sequence length="211" mass="25355">MVDFNMADGDQVILPVEKKYSKLQIRKFRRSKNRRLRRKRSNLRFRRELSVGRISRASLEVIDISDMECNPHFGQTITEVAQWQGQHATAYWKSRAISLEYENRMLHEHIKKLYLGQIDECKELKHEEELEPEWKNEEEGQKKRRCKNKWRDDRDADVPREEEKMIQHIKHMKDLYGNNASKINGMEVAVQLNYDFHSTKSVYWPNLPLNL</sequence>
<feature type="compositionally biased region" description="Basic and acidic residues" evidence="1">
    <location>
        <begin position="129"/>
        <end position="141"/>
    </location>
</feature>